<dbReference type="AlphaFoldDB" id="A0A2L0EY66"/>
<sequence length="175" mass="18636">MVSVAIQNVRNIGVTPVSVTYGPHTMSFQNGHVFDFVMNFNYRGGTGCSDCTFEWNERVDLPAHATHPANTWTDMYTVGSPTSPIWIPWTTKVIPCPAGGNLTVTFTDPPSLGNAPGRTLTRMLEFRLVARSGSGCGCCSLRSATATATQVLVMVNGVLDTSASSFTIGPSSTDP</sequence>
<organism evidence="1 2">
    <name type="scientific">Sorangium cellulosum</name>
    <name type="common">Polyangium cellulosum</name>
    <dbReference type="NCBI Taxonomy" id="56"/>
    <lineage>
        <taxon>Bacteria</taxon>
        <taxon>Pseudomonadati</taxon>
        <taxon>Myxococcota</taxon>
        <taxon>Polyangia</taxon>
        <taxon>Polyangiales</taxon>
        <taxon>Polyangiaceae</taxon>
        <taxon>Sorangium</taxon>
    </lineage>
</organism>
<name>A0A2L0EY66_SORCE</name>
<proteinExistence type="predicted"/>
<evidence type="ECO:0000313" key="1">
    <source>
        <dbReference type="EMBL" id="AUX44230.1"/>
    </source>
</evidence>
<reference evidence="1 2" key="1">
    <citation type="submission" date="2015-09" db="EMBL/GenBank/DDBJ databases">
        <title>Sorangium comparison.</title>
        <authorList>
            <person name="Zaburannyi N."/>
            <person name="Bunk B."/>
            <person name="Overmann J."/>
            <person name="Mueller R."/>
        </authorList>
    </citation>
    <scope>NUCLEOTIDE SEQUENCE [LARGE SCALE GENOMIC DNA]</scope>
    <source>
        <strain evidence="1 2">So ce26</strain>
    </source>
</reference>
<protein>
    <submittedName>
        <fullName evidence="1">Uncharacterized protein</fullName>
    </submittedName>
</protein>
<dbReference type="EMBL" id="CP012673">
    <property type="protein sequence ID" value="AUX44230.1"/>
    <property type="molecule type" value="Genomic_DNA"/>
</dbReference>
<accession>A0A2L0EY66</accession>
<dbReference type="Proteomes" id="UP000238348">
    <property type="component" value="Chromosome"/>
</dbReference>
<gene>
    <name evidence="1" type="ORF">SOCE26_056940</name>
</gene>
<evidence type="ECO:0000313" key="2">
    <source>
        <dbReference type="Proteomes" id="UP000238348"/>
    </source>
</evidence>